<dbReference type="EMBL" id="CP124755">
    <property type="protein sequence ID" value="WGZ89883.1"/>
    <property type="molecule type" value="Genomic_DNA"/>
</dbReference>
<dbReference type="Proteomes" id="UP001300672">
    <property type="component" value="Chromosome"/>
</dbReference>
<organism evidence="1">
    <name type="scientific">Candidatus Thiocaldithrix dubininis</name>
    <dbReference type="NCBI Taxonomy" id="3080823"/>
    <lineage>
        <taxon>Bacteria</taxon>
        <taxon>Pseudomonadati</taxon>
        <taxon>Pseudomonadota</taxon>
        <taxon>Gammaproteobacteria</taxon>
        <taxon>Thiotrichales</taxon>
        <taxon>Thiotrichaceae</taxon>
        <taxon>Candidatus Thiocaldithrix</taxon>
    </lineage>
</organism>
<reference evidence="1" key="2">
    <citation type="submission" date="2023-04" db="EMBL/GenBank/DDBJ databases">
        <authorList>
            <person name="Beletskiy A.V."/>
            <person name="Mardanov A.V."/>
            <person name="Ravin N.V."/>
        </authorList>
    </citation>
    <scope>NUCLEOTIDE SEQUENCE</scope>
    <source>
        <strain evidence="1">GKL-01</strain>
    </source>
</reference>
<reference evidence="1" key="1">
    <citation type="journal article" date="2023" name="Int. J. Mol. Sci.">
        <title>Metagenomics Revealed a New Genus 'Candidatus Thiocaldithrix dubininis' gen. nov., sp. nov. and a New Species 'Candidatus Thiothrix putei' sp. nov. in the Family Thiotrichaceae, Some Members of Which Have Traits of Both Na+- and H+-Motive Energetics.</title>
        <authorList>
            <person name="Ravin N.V."/>
            <person name="Muntyan M.S."/>
            <person name="Smolyakov D.D."/>
            <person name="Rudenko T.S."/>
            <person name="Beletsky A.V."/>
            <person name="Mardanov A.V."/>
            <person name="Grabovich M.Y."/>
        </authorList>
    </citation>
    <scope>NUCLEOTIDE SEQUENCE</scope>
    <source>
        <strain evidence="1">GKL-01</strain>
    </source>
</reference>
<protein>
    <recommendedName>
        <fullName evidence="2">DNA binding HTH domain-containing protein</fullName>
    </recommendedName>
</protein>
<sequence>MLSKINYIHLTIYKQHEKTDSNRLTLKPSGTKLADVPGESRYNLKQTEGGKVNTKPPPLSGFFMPAKTPGGYNLMPRVVRNRTPHGGNTYSVSFWTLQGSRQSNCPHLKQTKENTLMIHSTATGLVAPRVVLDALHAAKTARQTIGRGNAYHTLLNAFHAEILPLFLVEAKGSFSESARLLGIHRETVRLYATQAGLVKGGDV</sequence>
<accession>A0AA95KJF3</accession>
<gene>
    <name evidence="1" type="ORF">QJT80_10245</name>
</gene>
<evidence type="ECO:0000313" key="1">
    <source>
        <dbReference type="EMBL" id="WGZ89883.1"/>
    </source>
</evidence>
<name>A0AA95KJF3_9GAMM</name>
<evidence type="ECO:0008006" key="2">
    <source>
        <dbReference type="Google" id="ProtNLM"/>
    </source>
</evidence>
<dbReference type="AlphaFoldDB" id="A0AA95KJF3"/>
<dbReference type="KEGG" id="tdu:QJT80_10245"/>
<proteinExistence type="predicted"/>